<evidence type="ECO:0000313" key="2">
    <source>
        <dbReference type="EMBL" id="KAG1898065.1"/>
    </source>
</evidence>
<reference evidence="2" key="1">
    <citation type="journal article" date="2020" name="New Phytol.">
        <title>Comparative genomics reveals dynamic genome evolution in host specialist ectomycorrhizal fungi.</title>
        <authorList>
            <person name="Lofgren L.A."/>
            <person name="Nguyen N.H."/>
            <person name="Vilgalys R."/>
            <person name="Ruytinx J."/>
            <person name="Liao H.L."/>
            <person name="Branco S."/>
            <person name="Kuo A."/>
            <person name="LaButti K."/>
            <person name="Lipzen A."/>
            <person name="Andreopoulos W."/>
            <person name="Pangilinan J."/>
            <person name="Riley R."/>
            <person name="Hundley H."/>
            <person name="Na H."/>
            <person name="Barry K."/>
            <person name="Grigoriev I.V."/>
            <person name="Stajich J.E."/>
            <person name="Kennedy P.G."/>
        </authorList>
    </citation>
    <scope>NUCLEOTIDE SEQUENCE</scope>
    <source>
        <strain evidence="2">FC203</strain>
    </source>
</reference>
<dbReference type="InterPro" id="IPR012337">
    <property type="entry name" value="RNaseH-like_sf"/>
</dbReference>
<comment type="caution">
    <text evidence="2">The sequence shown here is derived from an EMBL/GenBank/DDBJ whole genome shotgun (WGS) entry which is preliminary data.</text>
</comment>
<evidence type="ECO:0000313" key="3">
    <source>
        <dbReference type="Proteomes" id="UP001195769"/>
    </source>
</evidence>
<protein>
    <submittedName>
        <fullName evidence="2">Uncharacterized protein</fullName>
    </submittedName>
</protein>
<dbReference type="Proteomes" id="UP001195769">
    <property type="component" value="Unassembled WGS sequence"/>
</dbReference>
<feature type="region of interest" description="Disordered" evidence="1">
    <location>
        <begin position="334"/>
        <end position="355"/>
    </location>
</feature>
<dbReference type="RefSeq" id="XP_041223641.1">
    <property type="nucleotide sequence ID" value="XM_041365667.1"/>
</dbReference>
<name>A0AAD4HHQ3_9AGAM</name>
<feature type="compositionally biased region" description="Basic residues" evidence="1">
    <location>
        <begin position="345"/>
        <end position="355"/>
    </location>
</feature>
<proteinExistence type="predicted"/>
<dbReference type="GeneID" id="64659965"/>
<gene>
    <name evidence="2" type="ORF">F5891DRAFT_1174403</name>
</gene>
<keyword evidence="3" id="KW-1185">Reference proteome</keyword>
<sequence>MVDLLKKHSHAVKVQSPIAKSIVCLESSQSDPSDVYKFLLAITSMLKQLFDDSSHGFTNEEKEQIRAVVNKRFREIIQEGPADCYIAAFFLDPRYVGCDMLRRSLNPLAPTITIPPPIPRTPEETVPNQRVFGRVMKYLKTVVEPEWKSKDNPTLKGLTRLQYPFDAPVEAGQSILSWWTHLTRIPEGAVLACIAQKIFSVKPNDMPEERTMSVFTRMNSALRNRQQVQTLVDMTQIRQWHMYDPEKFRLREQPTLDFFDVEQVIFGKGKSTASRTHSITGSSLIIENGDEHEEILDEDTHTWLDDKIENMPGDSTFDAEEDIDLDVPELTKILADDPPQGSVSKGKKRANGGLH</sequence>
<organism evidence="2 3">
    <name type="scientific">Suillus fuscotomentosus</name>
    <dbReference type="NCBI Taxonomy" id="1912939"/>
    <lineage>
        <taxon>Eukaryota</taxon>
        <taxon>Fungi</taxon>
        <taxon>Dikarya</taxon>
        <taxon>Basidiomycota</taxon>
        <taxon>Agaricomycotina</taxon>
        <taxon>Agaricomycetes</taxon>
        <taxon>Agaricomycetidae</taxon>
        <taxon>Boletales</taxon>
        <taxon>Suillineae</taxon>
        <taxon>Suillaceae</taxon>
        <taxon>Suillus</taxon>
    </lineage>
</organism>
<dbReference type="SUPFAM" id="SSF53098">
    <property type="entry name" value="Ribonuclease H-like"/>
    <property type="match status" value="1"/>
</dbReference>
<evidence type="ECO:0000256" key="1">
    <source>
        <dbReference type="SAM" id="MobiDB-lite"/>
    </source>
</evidence>
<dbReference type="AlphaFoldDB" id="A0AAD4HHQ3"/>
<dbReference type="EMBL" id="JABBWK010000042">
    <property type="protein sequence ID" value="KAG1898065.1"/>
    <property type="molecule type" value="Genomic_DNA"/>
</dbReference>
<accession>A0AAD4HHQ3</accession>